<evidence type="ECO:0008006" key="3">
    <source>
        <dbReference type="Google" id="ProtNLM"/>
    </source>
</evidence>
<name>H2BYW5_GILLR</name>
<dbReference type="AlphaFoldDB" id="H2BYW5"/>
<protein>
    <recommendedName>
        <fullName evidence="3">Glycine dehydrogenase</fullName>
    </recommendedName>
</protein>
<reference evidence="2" key="1">
    <citation type="journal article" date="2012" name="Stand. Genomic Sci.">
        <title>Genome sequence of the Antarctic rhodopsins-containing flavobacterium Gillisia limnaea type strain (R-8282(T)).</title>
        <authorList>
            <person name="Riedel T."/>
            <person name="Held B."/>
            <person name="Nolan M."/>
            <person name="Lucas S."/>
            <person name="Lapidus A."/>
            <person name="Tice H."/>
            <person name="Del Rio T.G."/>
            <person name="Cheng J.F."/>
            <person name="Han C."/>
            <person name="Tapia R."/>
            <person name="Goodwin L.A."/>
            <person name="Pitluck S."/>
            <person name="Liolios K."/>
            <person name="Mavromatis K."/>
            <person name="Pagani I."/>
            <person name="Ivanova N."/>
            <person name="Mikhailova N."/>
            <person name="Pati A."/>
            <person name="Chen A."/>
            <person name="Palaniappan K."/>
            <person name="Land M."/>
            <person name="Rohde M."/>
            <person name="Tindall B.J."/>
            <person name="Detter J.C."/>
            <person name="Goker M."/>
            <person name="Bristow J."/>
            <person name="Eisen J.A."/>
            <person name="Markowitz V."/>
            <person name="Hugenholtz P."/>
            <person name="Kyrpides N.C."/>
            <person name="Klenk H.P."/>
            <person name="Woyke T."/>
        </authorList>
    </citation>
    <scope>NUCLEOTIDE SEQUENCE [LARGE SCALE GENOMIC DNA]</scope>
    <source>
        <strain evidence="2">DSM 15749 / LMG 21470 / R-8282</strain>
    </source>
</reference>
<keyword evidence="2" id="KW-1185">Reference proteome</keyword>
<gene>
    <name evidence="1" type="ORF">Gilli_1620</name>
</gene>
<proteinExistence type="predicted"/>
<accession>H2BYW5</accession>
<dbReference type="eggNOG" id="ENOG50330KU">
    <property type="taxonomic scope" value="Bacteria"/>
</dbReference>
<dbReference type="OrthoDB" id="1262821at2"/>
<sequence>MTKRKSLFIDCSEAAFNCDKAQYNEASFYEKIKIHLHILLCKPCKNYTKKNTKLTKLIAKSNLKTCSEDEKKVWKEEIKNQSTK</sequence>
<dbReference type="EMBL" id="JH594606">
    <property type="protein sequence ID" value="EHQ02267.1"/>
    <property type="molecule type" value="Genomic_DNA"/>
</dbReference>
<dbReference type="RefSeq" id="WP_006988579.1">
    <property type="nucleotide sequence ID" value="NZ_JH594606.1"/>
</dbReference>
<organism evidence="1 2">
    <name type="scientific">Gillisia limnaea (strain DSM 15749 / LMG 21470 / R-8282)</name>
    <dbReference type="NCBI Taxonomy" id="865937"/>
    <lineage>
        <taxon>Bacteria</taxon>
        <taxon>Pseudomonadati</taxon>
        <taxon>Bacteroidota</taxon>
        <taxon>Flavobacteriia</taxon>
        <taxon>Flavobacteriales</taxon>
        <taxon>Flavobacteriaceae</taxon>
        <taxon>Gillisia</taxon>
    </lineage>
</organism>
<dbReference type="STRING" id="865937.Gilli_1620"/>
<dbReference type="HOGENOM" id="CLU_193612_0_0_10"/>
<evidence type="ECO:0000313" key="2">
    <source>
        <dbReference type="Proteomes" id="UP000003844"/>
    </source>
</evidence>
<evidence type="ECO:0000313" key="1">
    <source>
        <dbReference type="EMBL" id="EHQ02267.1"/>
    </source>
</evidence>
<dbReference type="Proteomes" id="UP000003844">
    <property type="component" value="Unassembled WGS sequence"/>
</dbReference>